<dbReference type="PROSITE" id="PS50893">
    <property type="entry name" value="ABC_TRANSPORTER_2"/>
    <property type="match status" value="1"/>
</dbReference>
<dbReference type="HAMAP" id="MF_01805">
    <property type="entry name" value="ScpA"/>
    <property type="match status" value="1"/>
</dbReference>
<feature type="domain" description="ABC transmembrane type-1" evidence="12">
    <location>
        <begin position="256"/>
        <end position="515"/>
    </location>
</feature>
<gene>
    <name evidence="9" type="primary">scpA</name>
    <name evidence="13" type="ORF">CH379_03950</name>
</gene>
<dbReference type="GO" id="GO:0006260">
    <property type="term" value="P:DNA replication"/>
    <property type="evidence" value="ECO:0007669"/>
    <property type="project" value="UniProtKB-UniRule"/>
</dbReference>
<keyword evidence="2" id="KW-0813">Transport</keyword>
<evidence type="ECO:0000259" key="12">
    <source>
        <dbReference type="PROSITE" id="PS50929"/>
    </source>
</evidence>
<dbReference type="GO" id="GO:0005886">
    <property type="term" value="C:plasma membrane"/>
    <property type="evidence" value="ECO:0007669"/>
    <property type="project" value="UniProtKB-SubCell"/>
</dbReference>
<keyword evidence="8 10" id="KW-0472">Membrane</keyword>
<dbReference type="FunFam" id="3.40.50.300:FF:000221">
    <property type="entry name" value="Multidrug ABC transporter ATP-binding protein"/>
    <property type="match status" value="1"/>
</dbReference>
<dbReference type="FunFam" id="1.20.1560.10:FF:000199">
    <property type="entry name" value="ABC transporter transmembrane region"/>
    <property type="match status" value="1"/>
</dbReference>
<dbReference type="PANTHER" id="PTHR43394">
    <property type="entry name" value="ATP-DEPENDENT PERMEASE MDL1, MITOCHONDRIAL"/>
    <property type="match status" value="1"/>
</dbReference>
<evidence type="ECO:0000259" key="11">
    <source>
        <dbReference type="PROSITE" id="PS50893"/>
    </source>
</evidence>
<dbReference type="SMART" id="SM00382">
    <property type="entry name" value="AAA"/>
    <property type="match status" value="1"/>
</dbReference>
<dbReference type="PROSITE" id="PS00211">
    <property type="entry name" value="ABC_TRANSPORTER_1"/>
    <property type="match status" value="1"/>
</dbReference>
<evidence type="ECO:0000256" key="9">
    <source>
        <dbReference type="HAMAP-Rule" id="MF_01805"/>
    </source>
</evidence>
<dbReference type="GO" id="GO:0016887">
    <property type="term" value="F:ATP hydrolysis activity"/>
    <property type="evidence" value="ECO:0007669"/>
    <property type="project" value="InterPro"/>
</dbReference>
<dbReference type="InterPro" id="IPR003768">
    <property type="entry name" value="ScpA"/>
</dbReference>
<keyword evidence="3" id="KW-1003">Cell membrane</keyword>
<dbReference type="CDD" id="cd18552">
    <property type="entry name" value="ABC_6TM_MsbA_like"/>
    <property type="match status" value="1"/>
</dbReference>
<dbReference type="Gene3D" id="6.10.250.2410">
    <property type="match status" value="1"/>
</dbReference>
<feature type="transmembrane region" description="Helical" evidence="10">
    <location>
        <begin position="458"/>
        <end position="478"/>
    </location>
</feature>
<dbReference type="InterPro" id="IPR027417">
    <property type="entry name" value="P-loop_NTPase"/>
</dbReference>
<evidence type="ECO:0000256" key="10">
    <source>
        <dbReference type="SAM" id="Phobius"/>
    </source>
</evidence>
<keyword evidence="9" id="KW-0963">Cytoplasm</keyword>
<sequence>MENEDSGKSFVVQWNNSEGGLTEGPLSVLWSLIESYKVDIFDVSLSRITRDFLSFLRISETLSLELSAEYALMAANLIYLKSKALLPDPGFEEEDYEPPLPPELVEKLLEHKKFQLTAKRLSDIDQTQSGVFRRESNVTLDEEDNWLDVSLLDLISAFHEVLESQTSEAEIPTLLTAPHRFTVEEKMEKILSSLREKKEVSFPELFEKEQPEKAEIVATFLALLELSKQRILRAKQHKLFGEIRLFLVEGQWKVSLNSSLKTMSHDELVLLFCFVVFPVYLLKLIFLAAAVYCINSAGYLAIRDLRAELYAKAQILPINQFVQEKTGILMSRIINDVEVLGKLISSDLKDAITDFFYIVTHLLLLLYLSWKMFLAVFIIVPLVMGPVSAFADKIRRATRNQQERLSSLNGHLQEVISGIRVIRAFSMETAEAKRFWGLNQDLSDKTFKGHFYHQVGPSLTELFSSVVAVIFLSFGAYLMEDGTFSRGMFMAFFLTLIFLMRPFKQMSMLSNSVQSAISAGERVFELLDQETDIKNPARPRLIKKMEKGIRFENVTFSYPGAKNPAIQDIDLEIVKGQTIALVGASGAGKSTLVDLIPRLIDPNAGRILIDDVDIRDLDLSNLRKKIGIVAQQVFLFNGTIRENICYGNQNVSDERLRQACEQAFATEFILSFEEGFNTMVGERGVMLSGGQRQRIAIARALLLDPEILILDEATSALDTESERLVQQALESLYKNRTVIIIAHRLSTVQIADRIFAMEDGKIVESGTHAELLQLDGKYKKLHDIQFSENAEIL</sequence>
<dbReference type="Pfam" id="PF02616">
    <property type="entry name" value="SMC_ScpA"/>
    <property type="match status" value="1"/>
</dbReference>
<dbReference type="AlphaFoldDB" id="A0A2N0BCA9"/>
<name>A0A2N0BCA9_9LEPT</name>
<keyword evidence="9" id="KW-0131">Cell cycle</keyword>
<comment type="subcellular location">
    <subcellularLocation>
        <location evidence="1">Cell membrane</location>
        <topology evidence="1">Multi-pass membrane protein</topology>
    </subcellularLocation>
    <subcellularLocation>
        <location evidence="9">Cytoplasm</location>
    </subcellularLocation>
    <text evidence="9">Associated with two foci at the outer edges of the nucleoid region in young cells, and at four foci within both cell halves in older cells.</text>
</comment>
<dbReference type="Gene3D" id="1.10.10.580">
    <property type="entry name" value="Structural maintenance of chromosome 1. Chain E"/>
    <property type="match status" value="1"/>
</dbReference>
<dbReference type="InterPro" id="IPR003439">
    <property type="entry name" value="ABC_transporter-like_ATP-bd"/>
</dbReference>
<dbReference type="CDD" id="cd03251">
    <property type="entry name" value="ABCC_MsbA"/>
    <property type="match status" value="1"/>
</dbReference>
<dbReference type="InterPro" id="IPR023093">
    <property type="entry name" value="ScpA-like_C"/>
</dbReference>
<evidence type="ECO:0000256" key="6">
    <source>
        <dbReference type="ARBA" id="ARBA00022840"/>
    </source>
</evidence>
<protein>
    <recommendedName>
        <fullName evidence="9">Segregation and condensation protein A</fullName>
    </recommendedName>
</protein>
<comment type="subunit">
    <text evidence="9">Component of a cohesin-like complex composed of ScpA, ScpB and the Smc homodimer, in which ScpA and ScpB bind to the head domain of Smc. The presence of the three proteins is required for the association of the complex with DNA.</text>
</comment>
<comment type="similarity">
    <text evidence="9">Belongs to the ScpA family.</text>
</comment>
<dbReference type="Gene3D" id="3.40.50.300">
    <property type="entry name" value="P-loop containing nucleotide triphosphate hydrolases"/>
    <property type="match status" value="1"/>
</dbReference>
<keyword evidence="5" id="KW-0547">Nucleotide-binding</keyword>
<organism evidence="13">
    <name type="scientific">Leptospira ellisii</name>
    <dbReference type="NCBI Taxonomy" id="2023197"/>
    <lineage>
        <taxon>Bacteria</taxon>
        <taxon>Pseudomonadati</taxon>
        <taxon>Spirochaetota</taxon>
        <taxon>Spirochaetia</taxon>
        <taxon>Leptospirales</taxon>
        <taxon>Leptospiraceae</taxon>
        <taxon>Leptospira</taxon>
    </lineage>
</organism>
<keyword evidence="9" id="KW-0159">Chromosome partition</keyword>
<evidence type="ECO:0000256" key="8">
    <source>
        <dbReference type="ARBA" id="ARBA00023136"/>
    </source>
</evidence>
<proteinExistence type="inferred from homology"/>
<keyword evidence="7 10" id="KW-1133">Transmembrane helix</keyword>
<evidence type="ECO:0000313" key="13">
    <source>
        <dbReference type="EMBL" id="PJZ94202.1"/>
    </source>
</evidence>
<evidence type="ECO:0000256" key="3">
    <source>
        <dbReference type="ARBA" id="ARBA00022475"/>
    </source>
</evidence>
<evidence type="ECO:0000256" key="4">
    <source>
        <dbReference type="ARBA" id="ARBA00022692"/>
    </source>
</evidence>
<dbReference type="GO" id="GO:0015421">
    <property type="term" value="F:ABC-type oligopeptide transporter activity"/>
    <property type="evidence" value="ECO:0007669"/>
    <property type="project" value="TreeGrafter"/>
</dbReference>
<comment type="function">
    <text evidence="9">Participates in chromosomal partition during cell division. May act via the formation of a condensin-like complex containing Smc and ScpB that pull DNA away from mid-cell into both cell halves.</text>
</comment>
<dbReference type="InterPro" id="IPR011527">
    <property type="entry name" value="ABC1_TM_dom"/>
</dbReference>
<dbReference type="GO" id="GO:0005524">
    <property type="term" value="F:ATP binding"/>
    <property type="evidence" value="ECO:0007669"/>
    <property type="project" value="UniProtKB-KW"/>
</dbReference>
<dbReference type="Pfam" id="PF00005">
    <property type="entry name" value="ABC_tran"/>
    <property type="match status" value="1"/>
</dbReference>
<dbReference type="SUPFAM" id="SSF52540">
    <property type="entry name" value="P-loop containing nucleoside triphosphate hydrolases"/>
    <property type="match status" value="1"/>
</dbReference>
<feature type="domain" description="ABC transporter" evidence="11">
    <location>
        <begin position="549"/>
        <end position="784"/>
    </location>
</feature>
<dbReference type="GO" id="GO:0007059">
    <property type="term" value="P:chromosome segregation"/>
    <property type="evidence" value="ECO:0007669"/>
    <property type="project" value="UniProtKB-UniRule"/>
</dbReference>
<keyword evidence="9" id="KW-0132">Cell division</keyword>
<dbReference type="PROSITE" id="PS50929">
    <property type="entry name" value="ABC_TM1F"/>
    <property type="match status" value="1"/>
</dbReference>
<dbReference type="GO" id="GO:0005737">
    <property type="term" value="C:cytoplasm"/>
    <property type="evidence" value="ECO:0007669"/>
    <property type="project" value="UniProtKB-SubCell"/>
</dbReference>
<feature type="transmembrane region" description="Helical" evidence="10">
    <location>
        <begin position="484"/>
        <end position="500"/>
    </location>
</feature>
<dbReference type="InterPro" id="IPR036640">
    <property type="entry name" value="ABC1_TM_sf"/>
</dbReference>
<dbReference type="EMBL" id="NPEF01000024">
    <property type="protein sequence ID" value="PJZ94202.1"/>
    <property type="molecule type" value="Genomic_DNA"/>
</dbReference>
<dbReference type="GO" id="GO:0051301">
    <property type="term" value="P:cell division"/>
    <property type="evidence" value="ECO:0007669"/>
    <property type="project" value="UniProtKB-KW"/>
</dbReference>
<dbReference type="Gene3D" id="1.20.1560.10">
    <property type="entry name" value="ABC transporter type 1, transmembrane domain"/>
    <property type="match status" value="1"/>
</dbReference>
<evidence type="ECO:0000256" key="5">
    <source>
        <dbReference type="ARBA" id="ARBA00022741"/>
    </source>
</evidence>
<keyword evidence="6" id="KW-0067">ATP-binding</keyword>
<dbReference type="OrthoDB" id="9762778at2"/>
<evidence type="ECO:0000256" key="7">
    <source>
        <dbReference type="ARBA" id="ARBA00022989"/>
    </source>
</evidence>
<accession>A0A2N0BCA9</accession>
<dbReference type="InterPro" id="IPR003593">
    <property type="entry name" value="AAA+_ATPase"/>
</dbReference>
<dbReference type="InterPro" id="IPR017871">
    <property type="entry name" value="ABC_transporter-like_CS"/>
</dbReference>
<comment type="caution">
    <text evidence="13">The sequence shown here is derived from an EMBL/GenBank/DDBJ whole genome shotgun (WGS) entry which is preliminary data.</text>
</comment>
<reference evidence="13" key="1">
    <citation type="submission" date="2017-07" db="EMBL/GenBank/DDBJ databases">
        <title>Leptospira spp. isolated from tropical soils.</title>
        <authorList>
            <person name="Thibeaux R."/>
            <person name="Iraola G."/>
            <person name="Ferres I."/>
            <person name="Bierque E."/>
            <person name="Girault D."/>
            <person name="Soupe-Gilbert M.-E."/>
            <person name="Picardeau M."/>
            <person name="Goarant C."/>
        </authorList>
    </citation>
    <scope>NUCLEOTIDE SEQUENCE [LARGE SCALE GENOMIC DNA]</scope>
    <source>
        <strain evidence="13">ATI7-C-A5</strain>
    </source>
</reference>
<evidence type="ECO:0000256" key="2">
    <source>
        <dbReference type="ARBA" id="ARBA00022448"/>
    </source>
</evidence>
<dbReference type="SUPFAM" id="SSF90123">
    <property type="entry name" value="ABC transporter transmembrane region"/>
    <property type="match status" value="1"/>
</dbReference>
<dbReference type="Pfam" id="PF00664">
    <property type="entry name" value="ABC_membrane"/>
    <property type="match status" value="1"/>
</dbReference>
<dbReference type="PANTHER" id="PTHR43394:SF1">
    <property type="entry name" value="ATP-BINDING CASSETTE SUB-FAMILY B MEMBER 10, MITOCHONDRIAL"/>
    <property type="match status" value="1"/>
</dbReference>
<evidence type="ECO:0000256" key="1">
    <source>
        <dbReference type="ARBA" id="ARBA00004651"/>
    </source>
</evidence>
<feature type="transmembrane region" description="Helical" evidence="10">
    <location>
        <begin position="268"/>
        <end position="294"/>
    </location>
</feature>
<keyword evidence="4 10" id="KW-0812">Transmembrane</keyword>
<dbReference type="InterPro" id="IPR039421">
    <property type="entry name" value="Type_1_exporter"/>
</dbReference>